<dbReference type="Proteomes" id="UP001500432">
    <property type="component" value="Unassembled WGS sequence"/>
</dbReference>
<feature type="domain" description="DUF202" evidence="7">
    <location>
        <begin position="16"/>
        <end position="78"/>
    </location>
</feature>
<keyword evidence="9" id="KW-1185">Reference proteome</keyword>
<evidence type="ECO:0000313" key="8">
    <source>
        <dbReference type="EMBL" id="GAA2197872.1"/>
    </source>
</evidence>
<evidence type="ECO:0000256" key="1">
    <source>
        <dbReference type="ARBA" id="ARBA00004651"/>
    </source>
</evidence>
<evidence type="ECO:0000256" key="4">
    <source>
        <dbReference type="ARBA" id="ARBA00022989"/>
    </source>
</evidence>
<sequence>MREPAWRKTGSTPDYRFSLANERTFLAWLRTSLALLAGAVALDQLTPNIAPAIVRGVLSVALAGVGAALAVNAYRRWSLAEQAMRHGRELPFSRVMLGMTIVVAIAAFVFAVLVLMRR</sequence>
<evidence type="ECO:0000313" key="9">
    <source>
        <dbReference type="Proteomes" id="UP001500432"/>
    </source>
</evidence>
<keyword evidence="3 6" id="KW-0812">Transmembrane</keyword>
<dbReference type="InterPro" id="IPR052053">
    <property type="entry name" value="IM_YidH-like"/>
</dbReference>
<accession>A0ABP5NE79</accession>
<protein>
    <submittedName>
        <fullName evidence="8">DUF202 domain-containing protein</fullName>
    </submittedName>
</protein>
<evidence type="ECO:0000256" key="5">
    <source>
        <dbReference type="ARBA" id="ARBA00023136"/>
    </source>
</evidence>
<feature type="transmembrane region" description="Helical" evidence="6">
    <location>
        <begin position="52"/>
        <end position="74"/>
    </location>
</feature>
<evidence type="ECO:0000256" key="6">
    <source>
        <dbReference type="SAM" id="Phobius"/>
    </source>
</evidence>
<keyword evidence="5 6" id="KW-0472">Membrane</keyword>
<reference evidence="9" key="1">
    <citation type="journal article" date="2019" name="Int. J. Syst. Evol. Microbiol.">
        <title>The Global Catalogue of Microorganisms (GCM) 10K type strain sequencing project: providing services to taxonomists for standard genome sequencing and annotation.</title>
        <authorList>
            <consortium name="The Broad Institute Genomics Platform"/>
            <consortium name="The Broad Institute Genome Sequencing Center for Infectious Disease"/>
            <person name="Wu L."/>
            <person name="Ma J."/>
        </authorList>
    </citation>
    <scope>NUCLEOTIDE SEQUENCE [LARGE SCALE GENOMIC DNA]</scope>
    <source>
        <strain evidence="9">JCM 16034</strain>
    </source>
</reference>
<dbReference type="InterPro" id="IPR003807">
    <property type="entry name" value="DUF202"/>
</dbReference>
<gene>
    <name evidence="8" type="ORF">GCM10009849_08420</name>
</gene>
<dbReference type="EMBL" id="BAAAQW010000003">
    <property type="protein sequence ID" value="GAA2197872.1"/>
    <property type="molecule type" value="Genomic_DNA"/>
</dbReference>
<evidence type="ECO:0000259" key="7">
    <source>
        <dbReference type="Pfam" id="PF02656"/>
    </source>
</evidence>
<organism evidence="8 9">
    <name type="scientific">Sinomonas flava</name>
    <dbReference type="NCBI Taxonomy" id="496857"/>
    <lineage>
        <taxon>Bacteria</taxon>
        <taxon>Bacillati</taxon>
        <taxon>Actinomycetota</taxon>
        <taxon>Actinomycetes</taxon>
        <taxon>Micrococcales</taxon>
        <taxon>Micrococcaceae</taxon>
        <taxon>Sinomonas</taxon>
    </lineage>
</organism>
<keyword evidence="4 6" id="KW-1133">Transmembrane helix</keyword>
<feature type="transmembrane region" description="Helical" evidence="6">
    <location>
        <begin position="25"/>
        <end position="46"/>
    </location>
</feature>
<evidence type="ECO:0000256" key="3">
    <source>
        <dbReference type="ARBA" id="ARBA00022692"/>
    </source>
</evidence>
<evidence type="ECO:0000256" key="2">
    <source>
        <dbReference type="ARBA" id="ARBA00022475"/>
    </source>
</evidence>
<dbReference type="PANTHER" id="PTHR34187">
    <property type="entry name" value="FGR18P"/>
    <property type="match status" value="1"/>
</dbReference>
<comment type="subcellular location">
    <subcellularLocation>
        <location evidence="1">Cell membrane</location>
        <topology evidence="1">Multi-pass membrane protein</topology>
    </subcellularLocation>
</comment>
<comment type="caution">
    <text evidence="8">The sequence shown here is derived from an EMBL/GenBank/DDBJ whole genome shotgun (WGS) entry which is preliminary data.</text>
</comment>
<name>A0ABP5NE79_9MICC</name>
<dbReference type="PANTHER" id="PTHR34187:SF2">
    <property type="entry name" value="DUF202 DOMAIN-CONTAINING PROTEIN"/>
    <property type="match status" value="1"/>
</dbReference>
<dbReference type="RefSeq" id="WP_208709129.1">
    <property type="nucleotide sequence ID" value="NZ_BAAAQW010000003.1"/>
</dbReference>
<feature type="transmembrane region" description="Helical" evidence="6">
    <location>
        <begin position="95"/>
        <end position="116"/>
    </location>
</feature>
<keyword evidence="2" id="KW-1003">Cell membrane</keyword>
<dbReference type="Pfam" id="PF02656">
    <property type="entry name" value="DUF202"/>
    <property type="match status" value="1"/>
</dbReference>
<proteinExistence type="predicted"/>